<reference evidence="2" key="1">
    <citation type="submission" date="2022-11" db="UniProtKB">
        <authorList>
            <consortium name="WormBaseParasite"/>
        </authorList>
    </citation>
    <scope>IDENTIFICATION</scope>
</reference>
<organism evidence="1 2">
    <name type="scientific">Panagrolaimus sp. ES5</name>
    <dbReference type="NCBI Taxonomy" id="591445"/>
    <lineage>
        <taxon>Eukaryota</taxon>
        <taxon>Metazoa</taxon>
        <taxon>Ecdysozoa</taxon>
        <taxon>Nematoda</taxon>
        <taxon>Chromadorea</taxon>
        <taxon>Rhabditida</taxon>
        <taxon>Tylenchina</taxon>
        <taxon>Panagrolaimomorpha</taxon>
        <taxon>Panagrolaimoidea</taxon>
        <taxon>Panagrolaimidae</taxon>
        <taxon>Panagrolaimus</taxon>
    </lineage>
</organism>
<proteinExistence type="predicted"/>
<dbReference type="Proteomes" id="UP000887579">
    <property type="component" value="Unplaced"/>
</dbReference>
<evidence type="ECO:0000313" key="1">
    <source>
        <dbReference type="Proteomes" id="UP000887579"/>
    </source>
</evidence>
<name>A0AC34GTU9_9BILA</name>
<sequence>MYLLATDIICLITFLLIPFSYGQSRLISTFHSKTPISNVEIANNTIYIGAENFLYSLNAENLTLIQSVTTGPVLDSHLCNSELSSCIGPRARLSIVETNNYNKILHRLPGSLLTCGSVRQGVCELRSLDNISRVIKNSTVAVAANSQNASTISLIDNKNEKLYVAATYSYDSPYREGFPAITTRLLYNFLPINAGSLDGEAAVHIRAEYRSRFRVNYIHAFRDEHYIYWATVQNKNAVLTAYSKKVTKLIRVCQDDDNEIEIQCRSEDNANFNILKSMTEVDGHLVGIFTDDEGKRGSAICFFQLEKIRLTFWYNIDRCRGGTDTIGLPHIGRDSKCINKSHLPLSEDTCQLGVGGTIEVTQFASIQFKERLLTAIDARIVLKKTLVIAGTNGGEIIQMSLNGGSVQKLEKYNEFVAGADVVSKIIFANDNKFYAVVGHELVTLRVSVCHQHSSCSSCIESHDPFCGWCMHEGKCSAQSECQSGLLLTQKCPQASGSIHPLNHSVNSIQDASVFVPILNLPAPVDGNKNYECFFGAFKSKGHWSSKGVKCRLPEQRPTVSAPNDYVIVPLSVRSSLSRINIVQHNFTFFDCNYYKICSTCSQSKWSCQWCGEGEQKCKSNDDNCSNVILSDQCPKINIESQPEVLIADNTNATVSFNVLNMKQSDSGFLQCRFLETAENNKEVRVLANMQNTKISCASAKFTYNDALAFKNYSLELVKHNEVIDTTQVTVYKCEEMASDCSQCLSLDPKWRCTWCKSGCHYDEVCGPLKSQTPRADTLCTEPVILSFSPKGAPIEGGTKVEIIGRDLGSRIQDVTDRIIVAGSKCNVIDYEISVKIVCIVEKGTGSGPIRITVGKTGKRYVESAEHFSFKDIAPKAIYPSFGPISGGTTLSIRGINLDIGSNVSVFLDNLPCKVIENKRGSGDIIFIENKRGSGDVICLTSPSRRIYDVSAIRLEIDNAVRVFNARFSYRSDPSITSISPTASFASGGRIIVVNGENFDSVLSAKMFLLSSAESPIEIVSNLGECNILNSTKMLCTSPAVNFPANHHNIDLSSYTRWPVGFIMDDVKEVRNLGYRVQMTTVPDPQFTPFEGIKIQSPEQLLIIRGNFLAQAATLDEYTVSIGRERCPVVVLEAHELLCRLPSRQPDATDDDGKELDGDQPMVVVRVGAVRAEIGLIEYDDKSALLRMNLERLLILGGSGLLILAAASFLIVILWRRRSNKHERDYKRIQMQMEQMETSVRNECKQAFAELQTDMTDLTMAIEDGGIPYNERAEFVCRLLFRDSTDSSVLSGWNSPGQMGIYTSQMPIAMGQFDSLMWNRQFLFIFVQMTEMDHSITISEKSTLASLLIAALSRNMSFCTDIVLSLLSTHIENMIQGKRNVPLHLLFRQSDSLIEKLFQHWLTICLYPYLCDQMGPGRYFYLLYKALKCQTEKGPVDAITGNARYSLSEQKLLRESVDAQPINLQIIPFDGFPQNPINCRVLQCDTISQVKAKFLDLLYKNVPYSDSSRLTIDQFDLEWACPRKGSILLLDDDKPQCKGMKRLNTVGYYNLSNNSLIAMQTRNQQSFTYRSGSSDTTCSAWSSTHLIESPTSNGDVQYYHLCPPMSSSGYGSLGRPYSSMQKKKKNGFKSHAVTMPRNIPEVYLTRLLTCKGTIQNFVTDFFDSIMIAHSHDRVPVVLKYVLDFLDREAERNGVTDQEIIHAWKTNAVVLRFWMQLIHNPDCLFDIQRQHCLDASLVVIGQTLMDAFSQSDYPLGKESPSSKLLFAKDIARYRPIANNMFLRLRNEPPVDDKLFYEHITAISKIQSDGMSGSFAVNELLHWVKANGLKLVDMLAHDPVAVHHRLAERLEQIVHCTLADQEHIYATLQ</sequence>
<protein>
    <submittedName>
        <fullName evidence="2">Sema domain-containing protein</fullName>
    </submittedName>
</protein>
<evidence type="ECO:0000313" key="2">
    <source>
        <dbReference type="WBParaSite" id="ES5_v2.g8217.t1"/>
    </source>
</evidence>
<dbReference type="WBParaSite" id="ES5_v2.g8217.t1">
    <property type="protein sequence ID" value="ES5_v2.g8217.t1"/>
    <property type="gene ID" value="ES5_v2.g8217"/>
</dbReference>
<accession>A0AC34GTU9</accession>